<reference evidence="4 5" key="1">
    <citation type="journal article" date="2014" name="Int. J. Syst. Evol. Microbiol.">
        <title>Brachybacterium ginsengisoli sp. nov., isolated from soil of a ginseng field.</title>
        <authorList>
            <person name="Hoang V.A."/>
            <person name="Kim Y.J."/>
            <person name="Nguyen N.L."/>
            <person name="Yang D.C."/>
        </authorList>
    </citation>
    <scope>NUCLEOTIDE SEQUENCE [LARGE SCALE GENOMIC DNA]</scope>
    <source>
        <strain evidence="4 5">DCY80</strain>
    </source>
</reference>
<dbReference type="Pfam" id="PF00023">
    <property type="entry name" value="Ank"/>
    <property type="match status" value="1"/>
</dbReference>
<proteinExistence type="predicted"/>
<dbReference type="Proteomes" id="UP000217889">
    <property type="component" value="Chromosome"/>
</dbReference>
<keyword evidence="5" id="KW-1185">Reference proteome</keyword>
<dbReference type="EMBL" id="CP023564">
    <property type="protein sequence ID" value="ATG54861.1"/>
    <property type="molecule type" value="Genomic_DNA"/>
</dbReference>
<gene>
    <name evidence="4" type="ORF">CFK41_08850</name>
</gene>
<dbReference type="KEGG" id="bgg:CFK41_08850"/>
<sequence>MIAREHGFPSWPRLMHHLADREEHLWDPARPPQGRVEEFCRLACLTYSADDDPSRRARARQMLAAEPGLVTGSITAAAAAADLTEVSRLLQEDPARATERSGSSAWGPLFVLAYSRLDPDVAEAPVLGIAEALLEAGADPDEGYLWNGGPSVFTVLTGVFGGGELGPRRQPAHPHSTALARLLLEAGADPVDHQALYNRQFLPADDHLEVLLEHGLATGARPGPWRQRRSPGHPDHVRALRIQLRWAIEHGFAHRVGLLAAHGADVESPFEDGRTPAEIARMYGEDDVTAVLQEVGTRHRPATVAAPSVDDLVAAIFRADRDAVDALVQEHPRLLEMLREQGANLVPWAAAREGRRDSVRLLVELGLTVDALGRSDVPVDGGWVQEAGWGRSDGELRGHSALHVAAHRGDADLVRTLLDLGADPELLDTDHHATARGWAEHAAADGEDRSAVLELLGGFSADEPAG</sequence>
<evidence type="ECO:0000256" key="2">
    <source>
        <dbReference type="ARBA" id="ARBA00023043"/>
    </source>
</evidence>
<keyword evidence="2 3" id="KW-0040">ANK repeat</keyword>
<dbReference type="PROSITE" id="PS50297">
    <property type="entry name" value="ANK_REP_REGION"/>
    <property type="match status" value="1"/>
</dbReference>
<name>A0A291GXA2_9MICO</name>
<dbReference type="InterPro" id="IPR002110">
    <property type="entry name" value="Ankyrin_rpt"/>
</dbReference>
<dbReference type="SMART" id="SM00248">
    <property type="entry name" value="ANK"/>
    <property type="match status" value="4"/>
</dbReference>
<organism evidence="4 5">
    <name type="scientific">Brachybacterium ginsengisoli</name>
    <dbReference type="NCBI Taxonomy" id="1331682"/>
    <lineage>
        <taxon>Bacteria</taxon>
        <taxon>Bacillati</taxon>
        <taxon>Actinomycetota</taxon>
        <taxon>Actinomycetes</taxon>
        <taxon>Micrococcales</taxon>
        <taxon>Dermabacteraceae</taxon>
        <taxon>Brachybacterium</taxon>
    </lineage>
</organism>
<dbReference type="PANTHER" id="PTHR24189">
    <property type="entry name" value="MYOTROPHIN"/>
    <property type="match status" value="1"/>
</dbReference>
<keyword evidence="1" id="KW-0677">Repeat</keyword>
<dbReference type="PROSITE" id="PS50088">
    <property type="entry name" value="ANK_REPEAT"/>
    <property type="match status" value="1"/>
</dbReference>
<dbReference type="PANTHER" id="PTHR24189:SF50">
    <property type="entry name" value="ANKYRIN REPEAT AND SOCS BOX PROTEIN 2"/>
    <property type="match status" value="1"/>
</dbReference>
<dbReference type="SUPFAM" id="SSF48403">
    <property type="entry name" value="Ankyrin repeat"/>
    <property type="match status" value="1"/>
</dbReference>
<accession>A0A291GXA2</accession>
<dbReference type="InterPro" id="IPR036770">
    <property type="entry name" value="Ankyrin_rpt-contain_sf"/>
</dbReference>
<dbReference type="Gene3D" id="1.25.40.20">
    <property type="entry name" value="Ankyrin repeat-containing domain"/>
    <property type="match status" value="2"/>
</dbReference>
<evidence type="ECO:0000313" key="5">
    <source>
        <dbReference type="Proteomes" id="UP000217889"/>
    </source>
</evidence>
<feature type="repeat" description="ANK" evidence="3">
    <location>
        <begin position="397"/>
        <end position="429"/>
    </location>
</feature>
<dbReference type="AlphaFoldDB" id="A0A291GXA2"/>
<evidence type="ECO:0000256" key="3">
    <source>
        <dbReference type="PROSITE-ProRule" id="PRU00023"/>
    </source>
</evidence>
<protein>
    <submittedName>
        <fullName evidence="4">Uncharacterized protein</fullName>
    </submittedName>
</protein>
<evidence type="ECO:0000313" key="4">
    <source>
        <dbReference type="EMBL" id="ATG54861.1"/>
    </source>
</evidence>
<evidence type="ECO:0000256" key="1">
    <source>
        <dbReference type="ARBA" id="ARBA00022737"/>
    </source>
</evidence>
<dbReference type="InterPro" id="IPR050745">
    <property type="entry name" value="Multifunctional_regulatory"/>
</dbReference>